<protein>
    <recommendedName>
        <fullName evidence="4 6">Proteasome subunit alpha</fullName>
    </recommendedName>
    <alternativeName>
        <fullName evidence="4">20S proteasome alpha subunit</fullName>
    </alternativeName>
    <alternativeName>
        <fullName evidence="4">Proteasome core protein PsmA</fullName>
    </alternativeName>
</protein>
<evidence type="ECO:0000256" key="5">
    <source>
        <dbReference type="PROSITE-ProRule" id="PRU00808"/>
    </source>
</evidence>
<dbReference type="NCBIfam" id="TIGR03633">
    <property type="entry name" value="arc_protsome_A"/>
    <property type="match status" value="1"/>
</dbReference>
<dbReference type="Proteomes" id="UP001063698">
    <property type="component" value="Chromosome"/>
</dbReference>
<dbReference type="PROSITE" id="PS00388">
    <property type="entry name" value="PROTEASOME_ALPHA_1"/>
    <property type="match status" value="1"/>
</dbReference>
<sequence>MAFGFGPQQMGYDRAITVFSPEGKLYQVEYAFEAVKRGWSTIGMKCKEGVLIAVERKKLQNLIDLKHLEKIFVVDDHIMTSFAGLAADGRILVDIAREVALRHRFLYDEPPTVEYVAKVISDVKQAYTQHAGVRPFGVALIFAGVDEFGPQVFMTEPSGQYMSYYAAVIGQNQSQISEYLEGRYNYDMSLDDAIVLALKALMSVGAEEVSPENYEIGIVRADERKVRKLTEEEVAKYLERAKA</sequence>
<keyword evidence="2 4" id="KW-0963">Cytoplasm</keyword>
<dbReference type="PANTHER" id="PTHR11599">
    <property type="entry name" value="PROTEASOME SUBUNIT ALPHA/BETA"/>
    <property type="match status" value="1"/>
</dbReference>
<dbReference type="NCBIfam" id="NF003075">
    <property type="entry name" value="PRK03996.1"/>
    <property type="match status" value="1"/>
</dbReference>
<evidence type="ECO:0000256" key="1">
    <source>
        <dbReference type="ARBA" id="ARBA00004496"/>
    </source>
</evidence>
<evidence type="ECO:0000313" key="8">
    <source>
        <dbReference type="EMBL" id="UXD21167.1"/>
    </source>
</evidence>
<dbReference type="SUPFAM" id="SSF56235">
    <property type="entry name" value="N-terminal nucleophile aminohydrolases (Ntn hydrolases)"/>
    <property type="match status" value="1"/>
</dbReference>
<comment type="subcellular location">
    <subcellularLocation>
        <location evidence="1 4 6">Cytoplasm</location>
    </subcellularLocation>
</comment>
<dbReference type="CDD" id="cd03756">
    <property type="entry name" value="proteasome_alpha_archeal"/>
    <property type="match status" value="1"/>
</dbReference>
<reference evidence="8" key="1">
    <citation type="submission" date="2013-11" db="EMBL/GenBank/DDBJ databases">
        <title>Comparative genomics of Ignicoccus.</title>
        <authorList>
            <person name="Podar M."/>
        </authorList>
    </citation>
    <scope>NUCLEOTIDE SEQUENCE</scope>
    <source>
        <strain evidence="8">DSM 13166</strain>
    </source>
</reference>
<dbReference type="KEGG" id="ipc:IPA_00775"/>
<evidence type="ECO:0000256" key="3">
    <source>
        <dbReference type="ARBA" id="ARBA00022942"/>
    </source>
</evidence>
<evidence type="ECO:0000256" key="2">
    <source>
        <dbReference type="ARBA" id="ARBA00022490"/>
    </source>
</evidence>
<dbReference type="GO" id="GO:0019773">
    <property type="term" value="C:proteasome core complex, alpha-subunit complex"/>
    <property type="evidence" value="ECO:0007669"/>
    <property type="project" value="UniProtKB-UniRule"/>
</dbReference>
<dbReference type="Pfam" id="PF10584">
    <property type="entry name" value="Proteasome_A_N"/>
    <property type="match status" value="1"/>
</dbReference>
<comment type="function">
    <text evidence="4 6">Component of the proteasome core, a large protease complex with broad specificity involved in protein degradation.</text>
</comment>
<dbReference type="GO" id="GO:0010498">
    <property type="term" value="P:proteasomal protein catabolic process"/>
    <property type="evidence" value="ECO:0007669"/>
    <property type="project" value="UniProtKB-UniRule"/>
</dbReference>
<dbReference type="InterPro" id="IPR029055">
    <property type="entry name" value="Ntn_hydrolases_N"/>
</dbReference>
<dbReference type="InterPro" id="IPR000426">
    <property type="entry name" value="Proteasome_asu_N"/>
</dbReference>
<dbReference type="HAMAP" id="MF_00289_A">
    <property type="entry name" value="Proteasome_A_A"/>
    <property type="match status" value="1"/>
</dbReference>
<evidence type="ECO:0000313" key="9">
    <source>
        <dbReference type="Proteomes" id="UP001063698"/>
    </source>
</evidence>
<dbReference type="Gene3D" id="3.60.20.10">
    <property type="entry name" value="Glutamine Phosphoribosylpyrophosphate, subunit 1, domain 1"/>
    <property type="match status" value="1"/>
</dbReference>
<comment type="activity regulation">
    <text evidence="4">The formation of the proteasomal ATPase PAN-20S proteasome complex, via the docking of the C-termini of PAN into the intersubunit pockets in the alpha-rings, triggers opening of the gate for substrate entry. Interconversion between the open-gate and close-gate conformations leads to a dynamic regulation of the 20S proteasome proteolysis activity.</text>
</comment>
<dbReference type="SMART" id="SM00948">
    <property type="entry name" value="Proteasome_A_N"/>
    <property type="match status" value="1"/>
</dbReference>
<keyword evidence="9" id="KW-1185">Reference proteome</keyword>
<dbReference type="GO" id="GO:0006511">
    <property type="term" value="P:ubiquitin-dependent protein catabolic process"/>
    <property type="evidence" value="ECO:0007669"/>
    <property type="project" value="InterPro"/>
</dbReference>
<dbReference type="InterPro" id="IPR001353">
    <property type="entry name" value="Proteasome_sua/b"/>
</dbReference>
<dbReference type="FunFam" id="3.60.20.10:FF:000004">
    <property type="entry name" value="Proteasome subunit alpha type-4"/>
    <property type="match status" value="1"/>
</dbReference>
<dbReference type="GO" id="GO:0005737">
    <property type="term" value="C:cytoplasm"/>
    <property type="evidence" value="ECO:0007669"/>
    <property type="project" value="UniProtKB-SubCell"/>
</dbReference>
<dbReference type="GO" id="GO:0004298">
    <property type="term" value="F:threonine-type endopeptidase activity"/>
    <property type="evidence" value="ECO:0007669"/>
    <property type="project" value="InterPro"/>
</dbReference>
<dbReference type="PROSITE" id="PS51475">
    <property type="entry name" value="PROTEASOME_ALPHA_2"/>
    <property type="match status" value="1"/>
</dbReference>
<evidence type="ECO:0000256" key="4">
    <source>
        <dbReference type="HAMAP-Rule" id="MF_00289"/>
    </source>
</evidence>
<accession>A0A977PJR4</accession>
<name>A0A977PJR4_9CREN</name>
<keyword evidence="3 4" id="KW-0647">Proteasome</keyword>
<organism evidence="8 9">
    <name type="scientific">Ignicoccus pacificus DSM 13166</name>
    <dbReference type="NCBI Taxonomy" id="940294"/>
    <lineage>
        <taxon>Archaea</taxon>
        <taxon>Thermoproteota</taxon>
        <taxon>Thermoprotei</taxon>
        <taxon>Desulfurococcales</taxon>
        <taxon>Desulfurococcaceae</taxon>
        <taxon>Ignicoccus</taxon>
    </lineage>
</organism>
<dbReference type="InterPro" id="IPR050115">
    <property type="entry name" value="Proteasome_alpha"/>
</dbReference>
<dbReference type="Pfam" id="PF00227">
    <property type="entry name" value="Proteasome"/>
    <property type="match status" value="1"/>
</dbReference>
<comment type="similarity">
    <text evidence="4 5 6">Belongs to the peptidase T1A family.</text>
</comment>
<evidence type="ECO:0000256" key="6">
    <source>
        <dbReference type="RuleBase" id="RU000552"/>
    </source>
</evidence>
<dbReference type="EMBL" id="CP006868">
    <property type="protein sequence ID" value="UXD21167.1"/>
    <property type="molecule type" value="Genomic_DNA"/>
</dbReference>
<feature type="domain" description="Proteasome alpha-type subunits" evidence="7">
    <location>
        <begin position="12"/>
        <end position="34"/>
    </location>
</feature>
<dbReference type="AlphaFoldDB" id="A0A977PJR4"/>
<dbReference type="InterPro" id="IPR019982">
    <property type="entry name" value="Proteasome_asu_arc"/>
</dbReference>
<comment type="subunit">
    <text evidence="4 6">The 20S proteasome core is composed of 14 alpha and 14 beta subunits that assemble into four stacked heptameric rings, resulting in a barrel-shaped structure. The two inner rings, each composed of seven catalytic beta subunits, are sandwiched by two outer rings, each composed of seven alpha subunits. The catalytic chamber with the active sites is on the inside of the barrel. Has a gated structure, the ends of the cylinder being occluded by the N-termini of the alpha-subunits. Is capped at one or both ends by the proteasome regulatory ATPase, PAN.</text>
</comment>
<gene>
    <name evidence="4" type="primary">psmA</name>
    <name evidence="8" type="ORF">IPA_00775</name>
</gene>
<dbReference type="InterPro" id="IPR023332">
    <property type="entry name" value="Proteasome_alpha-type"/>
</dbReference>
<evidence type="ECO:0000259" key="7">
    <source>
        <dbReference type="PROSITE" id="PS00388"/>
    </source>
</evidence>
<keyword evidence="8" id="KW-0378">Hydrolase</keyword>
<proteinExistence type="inferred from homology"/>